<proteinExistence type="predicted"/>
<dbReference type="EMBL" id="BGZK01000382">
    <property type="protein sequence ID" value="GBP40498.1"/>
    <property type="molecule type" value="Genomic_DNA"/>
</dbReference>
<organism evidence="2 3">
    <name type="scientific">Eumeta variegata</name>
    <name type="common">Bagworm moth</name>
    <name type="synonym">Eumeta japonica</name>
    <dbReference type="NCBI Taxonomy" id="151549"/>
    <lineage>
        <taxon>Eukaryota</taxon>
        <taxon>Metazoa</taxon>
        <taxon>Ecdysozoa</taxon>
        <taxon>Arthropoda</taxon>
        <taxon>Hexapoda</taxon>
        <taxon>Insecta</taxon>
        <taxon>Pterygota</taxon>
        <taxon>Neoptera</taxon>
        <taxon>Endopterygota</taxon>
        <taxon>Lepidoptera</taxon>
        <taxon>Glossata</taxon>
        <taxon>Ditrysia</taxon>
        <taxon>Tineoidea</taxon>
        <taxon>Psychidae</taxon>
        <taxon>Oiketicinae</taxon>
        <taxon>Eumeta</taxon>
    </lineage>
</organism>
<feature type="region of interest" description="Disordered" evidence="1">
    <location>
        <begin position="1"/>
        <end position="22"/>
    </location>
</feature>
<dbReference type="AlphaFoldDB" id="A0A4C1VN17"/>
<dbReference type="Proteomes" id="UP000299102">
    <property type="component" value="Unassembled WGS sequence"/>
</dbReference>
<feature type="compositionally biased region" description="Polar residues" evidence="1">
    <location>
        <begin position="1"/>
        <end position="17"/>
    </location>
</feature>
<comment type="caution">
    <text evidence="2">The sequence shown here is derived from an EMBL/GenBank/DDBJ whole genome shotgun (WGS) entry which is preliminary data.</text>
</comment>
<gene>
    <name evidence="2" type="ORF">EVAR_30557_1</name>
</gene>
<sequence>MSYNSMEPAAQSHTKNMTHAALPRSEAFHLRLEVQARARNERQRDRDAQSASLSLSYLPDAIWDIRASYLHRPNIG</sequence>
<reference evidence="2 3" key="1">
    <citation type="journal article" date="2019" name="Commun. Biol.">
        <title>The bagworm genome reveals a unique fibroin gene that provides high tensile strength.</title>
        <authorList>
            <person name="Kono N."/>
            <person name="Nakamura H."/>
            <person name="Ohtoshi R."/>
            <person name="Tomita M."/>
            <person name="Numata K."/>
            <person name="Arakawa K."/>
        </authorList>
    </citation>
    <scope>NUCLEOTIDE SEQUENCE [LARGE SCALE GENOMIC DNA]</scope>
</reference>
<evidence type="ECO:0000313" key="3">
    <source>
        <dbReference type="Proteomes" id="UP000299102"/>
    </source>
</evidence>
<evidence type="ECO:0000256" key="1">
    <source>
        <dbReference type="SAM" id="MobiDB-lite"/>
    </source>
</evidence>
<accession>A0A4C1VN17</accession>
<evidence type="ECO:0000313" key="2">
    <source>
        <dbReference type="EMBL" id="GBP40498.1"/>
    </source>
</evidence>
<protein>
    <submittedName>
        <fullName evidence="2">Uncharacterized protein</fullName>
    </submittedName>
</protein>
<name>A0A4C1VN17_EUMVA</name>
<keyword evidence="3" id="KW-1185">Reference proteome</keyword>